<dbReference type="SUPFAM" id="SSF52540">
    <property type="entry name" value="P-loop containing nucleoside triphosphate hydrolases"/>
    <property type="match status" value="2"/>
</dbReference>
<proteinExistence type="inferred from homology"/>
<dbReference type="GO" id="GO:0005524">
    <property type="term" value="F:ATP binding"/>
    <property type="evidence" value="ECO:0007669"/>
    <property type="project" value="UniProtKB-KW"/>
</dbReference>
<dbReference type="NCBIfam" id="TIGR00630">
    <property type="entry name" value="uvra"/>
    <property type="match status" value="1"/>
</dbReference>
<keyword evidence="3" id="KW-0479">Metal-binding</keyword>
<dbReference type="PANTHER" id="PTHR43152">
    <property type="entry name" value="UVRABC SYSTEM PROTEIN A"/>
    <property type="match status" value="1"/>
</dbReference>
<name>A0A1Y5FF23_9BACT</name>
<keyword evidence="4" id="KW-0677">Repeat</keyword>
<evidence type="ECO:0000313" key="18">
    <source>
        <dbReference type="EMBL" id="OUR97832.1"/>
    </source>
</evidence>
<dbReference type="Proteomes" id="UP000196531">
    <property type="component" value="Unassembled WGS sequence"/>
</dbReference>
<dbReference type="CDD" id="cd03270">
    <property type="entry name" value="ABC_UvrA_I"/>
    <property type="match status" value="1"/>
</dbReference>
<evidence type="ECO:0000256" key="13">
    <source>
        <dbReference type="ARBA" id="ARBA00023204"/>
    </source>
</evidence>
<gene>
    <name evidence="18" type="ORF">A9Q84_06435</name>
</gene>
<evidence type="ECO:0000256" key="14">
    <source>
        <dbReference type="ARBA" id="ARBA00038000"/>
    </source>
</evidence>
<dbReference type="InterPro" id="IPR017871">
    <property type="entry name" value="ABC_transporter-like_CS"/>
</dbReference>
<keyword evidence="2" id="KW-0963">Cytoplasm</keyword>
<dbReference type="GO" id="GO:0005737">
    <property type="term" value="C:cytoplasm"/>
    <property type="evidence" value="ECO:0007669"/>
    <property type="project" value="UniProtKB-SubCell"/>
</dbReference>
<keyword evidence="12" id="KW-0238">DNA-binding</keyword>
<evidence type="ECO:0000256" key="12">
    <source>
        <dbReference type="ARBA" id="ARBA00023125"/>
    </source>
</evidence>
<dbReference type="InterPro" id="IPR041102">
    <property type="entry name" value="UvrA_inter"/>
</dbReference>
<keyword evidence="10" id="KW-0067">ATP-binding</keyword>
<dbReference type="Gene3D" id="3.40.50.300">
    <property type="entry name" value="P-loop containing nucleotide triphosphate hydrolases"/>
    <property type="match status" value="3"/>
</dbReference>
<evidence type="ECO:0000256" key="11">
    <source>
        <dbReference type="ARBA" id="ARBA00022881"/>
    </source>
</evidence>
<dbReference type="InterPro" id="IPR027417">
    <property type="entry name" value="P-loop_NTPase"/>
</dbReference>
<dbReference type="AlphaFoldDB" id="A0A1Y5FF23"/>
<dbReference type="PROSITE" id="PS00211">
    <property type="entry name" value="ABC_TRANSPORTER_1"/>
    <property type="match status" value="2"/>
</dbReference>
<evidence type="ECO:0000256" key="7">
    <source>
        <dbReference type="ARBA" id="ARBA00022769"/>
    </source>
</evidence>
<evidence type="ECO:0000313" key="19">
    <source>
        <dbReference type="Proteomes" id="UP000196531"/>
    </source>
</evidence>
<dbReference type="InterPro" id="IPR003439">
    <property type="entry name" value="ABC_transporter-like_ATP-bd"/>
</dbReference>
<protein>
    <recommendedName>
        <fullName evidence="15">UvrABC system protein A</fullName>
    </recommendedName>
    <alternativeName>
        <fullName evidence="16">Excinuclease ABC subunit A</fullName>
    </alternativeName>
</protein>
<evidence type="ECO:0000256" key="8">
    <source>
        <dbReference type="ARBA" id="ARBA00022771"/>
    </source>
</evidence>
<comment type="similarity">
    <text evidence="14">Belongs to the ABC transporter superfamily. UvrA family.</text>
</comment>
<evidence type="ECO:0000256" key="3">
    <source>
        <dbReference type="ARBA" id="ARBA00022723"/>
    </source>
</evidence>
<dbReference type="NCBIfam" id="NF001503">
    <property type="entry name" value="PRK00349.1"/>
    <property type="match status" value="1"/>
</dbReference>
<evidence type="ECO:0000256" key="15">
    <source>
        <dbReference type="ARBA" id="ARBA00039316"/>
    </source>
</evidence>
<evidence type="ECO:0000256" key="4">
    <source>
        <dbReference type="ARBA" id="ARBA00022737"/>
    </source>
</evidence>
<dbReference type="EMBL" id="MAAO01000005">
    <property type="protein sequence ID" value="OUR97832.1"/>
    <property type="molecule type" value="Genomic_DNA"/>
</dbReference>
<dbReference type="GO" id="GO:0009380">
    <property type="term" value="C:excinuclease repair complex"/>
    <property type="evidence" value="ECO:0007669"/>
    <property type="project" value="InterPro"/>
</dbReference>
<reference evidence="19" key="1">
    <citation type="journal article" date="2017" name="Proc. Natl. Acad. Sci. U.S.A.">
        <title>Simulation of Deepwater Horizon oil plume reveals substrate specialization within a complex community of hydrocarbon-degraders.</title>
        <authorList>
            <person name="Hu P."/>
            <person name="Dubinsky E.A."/>
            <person name="Probst A.J."/>
            <person name="Wang J."/>
            <person name="Sieber C.M.K."/>
            <person name="Tom L.M."/>
            <person name="Gardinali P."/>
            <person name="Banfield J.F."/>
            <person name="Atlas R.M."/>
            <person name="Andersen G.L."/>
        </authorList>
    </citation>
    <scope>NUCLEOTIDE SEQUENCE [LARGE SCALE GENOMIC DNA]</scope>
</reference>
<dbReference type="GO" id="GO:0003677">
    <property type="term" value="F:DNA binding"/>
    <property type="evidence" value="ECO:0007669"/>
    <property type="project" value="UniProtKB-KW"/>
</dbReference>
<dbReference type="PROSITE" id="PS50893">
    <property type="entry name" value="ABC_TRANSPORTER_2"/>
    <property type="match status" value="1"/>
</dbReference>
<dbReference type="GO" id="GO:0006289">
    <property type="term" value="P:nucleotide-excision repair"/>
    <property type="evidence" value="ECO:0007669"/>
    <property type="project" value="InterPro"/>
</dbReference>
<keyword evidence="8" id="KW-0863">Zinc-finger</keyword>
<evidence type="ECO:0000256" key="2">
    <source>
        <dbReference type="ARBA" id="ARBA00022490"/>
    </source>
</evidence>
<evidence type="ECO:0000256" key="10">
    <source>
        <dbReference type="ARBA" id="ARBA00022840"/>
    </source>
</evidence>
<dbReference type="CDD" id="cd03271">
    <property type="entry name" value="ABC_UvrA_II"/>
    <property type="match status" value="1"/>
</dbReference>
<keyword evidence="5" id="KW-0547">Nucleotide-binding</keyword>
<dbReference type="Pfam" id="PF17760">
    <property type="entry name" value="UvrA_inter"/>
    <property type="match status" value="1"/>
</dbReference>
<evidence type="ECO:0000256" key="9">
    <source>
        <dbReference type="ARBA" id="ARBA00022833"/>
    </source>
</evidence>
<keyword evidence="6" id="KW-0227">DNA damage</keyword>
<dbReference type="Gene3D" id="1.20.1580.10">
    <property type="entry name" value="ABC transporter ATPase like domain"/>
    <property type="match status" value="3"/>
</dbReference>
<evidence type="ECO:0000256" key="5">
    <source>
        <dbReference type="ARBA" id="ARBA00022741"/>
    </source>
</evidence>
<dbReference type="Pfam" id="PF17755">
    <property type="entry name" value="UvrA_DNA-bind"/>
    <property type="match status" value="1"/>
</dbReference>
<comment type="caution">
    <text evidence="18">The sequence shown here is derived from an EMBL/GenBank/DDBJ whole genome shotgun (WGS) entry which is preliminary data.</text>
</comment>
<dbReference type="GO" id="GO:0004518">
    <property type="term" value="F:nuclease activity"/>
    <property type="evidence" value="ECO:0007669"/>
    <property type="project" value="UniProtKB-KW"/>
</dbReference>
<evidence type="ECO:0000256" key="16">
    <source>
        <dbReference type="ARBA" id="ARBA00042156"/>
    </source>
</evidence>
<dbReference type="InterPro" id="IPR004602">
    <property type="entry name" value="UvrA"/>
</dbReference>
<comment type="subcellular location">
    <subcellularLocation>
        <location evidence="1">Cytoplasm</location>
    </subcellularLocation>
</comment>
<feature type="domain" description="ABC transporter" evidence="17">
    <location>
        <begin position="617"/>
        <end position="946"/>
    </location>
</feature>
<keyword evidence="11" id="KW-0267">Excision nuclease</keyword>
<organism evidence="18 19">
    <name type="scientific">Halobacteriovorax marinus</name>
    <dbReference type="NCBI Taxonomy" id="97084"/>
    <lineage>
        <taxon>Bacteria</taxon>
        <taxon>Pseudomonadati</taxon>
        <taxon>Bdellovibrionota</taxon>
        <taxon>Bacteriovoracia</taxon>
        <taxon>Bacteriovoracales</taxon>
        <taxon>Halobacteriovoraceae</taxon>
        <taxon>Halobacteriovorax</taxon>
    </lineage>
</organism>
<dbReference type="GO" id="GO:0008270">
    <property type="term" value="F:zinc ion binding"/>
    <property type="evidence" value="ECO:0007669"/>
    <property type="project" value="UniProtKB-KW"/>
</dbReference>
<evidence type="ECO:0000259" key="17">
    <source>
        <dbReference type="PROSITE" id="PS50893"/>
    </source>
</evidence>
<dbReference type="GO" id="GO:0016887">
    <property type="term" value="F:ATP hydrolysis activity"/>
    <property type="evidence" value="ECO:0007669"/>
    <property type="project" value="InterPro"/>
</dbReference>
<dbReference type="Gene3D" id="1.10.8.280">
    <property type="entry name" value="ABC transporter ATPase domain-like"/>
    <property type="match status" value="1"/>
</dbReference>
<keyword evidence="13" id="KW-0234">DNA repair</keyword>
<accession>A0A1Y5FF23</accession>
<dbReference type="InterPro" id="IPR041552">
    <property type="entry name" value="UvrA_DNA-bd"/>
</dbReference>
<evidence type="ECO:0000256" key="6">
    <source>
        <dbReference type="ARBA" id="ARBA00022763"/>
    </source>
</evidence>
<evidence type="ECO:0000256" key="1">
    <source>
        <dbReference type="ARBA" id="ARBA00004496"/>
    </source>
</evidence>
<keyword evidence="7" id="KW-0228">DNA excision</keyword>
<dbReference type="Gene3D" id="3.30.190.20">
    <property type="match status" value="1"/>
</dbReference>
<dbReference type="PANTHER" id="PTHR43152:SF3">
    <property type="entry name" value="UVRABC SYSTEM PROTEIN A"/>
    <property type="match status" value="1"/>
</dbReference>
<keyword evidence="9" id="KW-0862">Zinc</keyword>
<sequence length="949" mass="105186">MTKELNVIQVLGAREHNLKNIDVEIPKKKLVVITGVSGSGKSSLAFDTIYAEGQRRYVESLSSYARQFLGQMEKPKYDTIKGLSPTIAIEQKSASKNPRSTVGTITEIYDYLRVLFARVGTQYCYDCGKEVGRGDAESMVSQVLDIPTGTKIQLLAPIVENRKGEYKDLLDKVRAEGFVRIRVDGVISNLSDVQSLAKNKKHNLEVIVDRLKIKSGEAFKSRLRDSIELSLKHGNGQLIVHVDGREDMRMSEQRSCCGKAYPELVPQLFSFNSPLGMCESCHGIGNVTTIDETKLIPDANVPICMGGVRAWDNYFDKNGNKKEMNWGLARVNALEECWGLDLSKSWNKTPKKLRERILYGSDDPKHELRLLWTGDGSEYNWSSQYEGLIPRLMRLFLKSKNDGKRSWISKYTSVLPCHDCGGERLKKEVSSVKIKKLSITDVTEFSIKEAHEFFLQLNLKGNQKLIADELLKEIVSRLGFLVNVGLNYLSLNRSGPTLSGGEAQRIRLASQIGSELTGVLYILDEPSIGLHQRDNKKLIDTLCHLRDIGNSILVVEHDEETMEAADWILDVGPGAGRLGGQIMAQGTPAQLKKNKRSITGRFLSGKDCIEVPAERRESGGDLIKIVKASANNLKDVTAEIPIGLFTCITGVSGAGKSTLINQILFPALNNLLHDSSLEVGAHKRIEGLEFLDKVINIDQKAIGKTPRSNPATYTKVFDLVRDFFAMLPESKSLGYKKGRFSFNVKGGRCEECQGDGFITVEMHFLADVMVPCEKCKTKRFNEGTLRVLYKGHSIADVLDLSVEQAKELFSVHPKIAKILDTLMEVGLGYIKLGQPATTLSGGEAQRIKLAKELSKRDTGRTLYILDEPTTGLHFNDIRNLLKVIQKLTDAGNTIVVIEHNLDVIKSCDWVIDLGPEGGQGGGEIIVVGSPEDVSKDKYGPTGKFLKKLL</sequence>